<dbReference type="PANTHER" id="PTHR47074:SF73">
    <property type="entry name" value="OS04G0448401 PROTEIN"/>
    <property type="match status" value="1"/>
</dbReference>
<evidence type="ECO:0000313" key="2">
    <source>
        <dbReference type="Proteomes" id="UP001396334"/>
    </source>
</evidence>
<organism evidence="1 2">
    <name type="scientific">Hibiscus sabdariffa</name>
    <name type="common">roselle</name>
    <dbReference type="NCBI Taxonomy" id="183260"/>
    <lineage>
        <taxon>Eukaryota</taxon>
        <taxon>Viridiplantae</taxon>
        <taxon>Streptophyta</taxon>
        <taxon>Embryophyta</taxon>
        <taxon>Tracheophyta</taxon>
        <taxon>Spermatophyta</taxon>
        <taxon>Magnoliopsida</taxon>
        <taxon>eudicotyledons</taxon>
        <taxon>Gunneridae</taxon>
        <taxon>Pentapetalae</taxon>
        <taxon>rosids</taxon>
        <taxon>malvids</taxon>
        <taxon>Malvales</taxon>
        <taxon>Malvaceae</taxon>
        <taxon>Malvoideae</taxon>
        <taxon>Hibiscus</taxon>
    </lineage>
</organism>
<gene>
    <name evidence="1" type="ORF">V6N11_008953</name>
</gene>
<dbReference type="PANTHER" id="PTHR47074">
    <property type="entry name" value="BNAC02G40300D PROTEIN"/>
    <property type="match status" value="1"/>
</dbReference>
<dbReference type="CDD" id="cd06222">
    <property type="entry name" value="RNase_H_like"/>
    <property type="match status" value="1"/>
</dbReference>
<dbReference type="InterPro" id="IPR052929">
    <property type="entry name" value="RNase_H-like_EbsB-rel"/>
</dbReference>
<name>A0ABR2PP58_9ROSI</name>
<accession>A0ABR2PP58</accession>
<proteinExistence type="predicted"/>
<comment type="caution">
    <text evidence="1">The sequence shown here is derived from an EMBL/GenBank/DDBJ whole genome shotgun (WGS) entry which is preliminary data.</text>
</comment>
<sequence>MKSDGNAGGIGGVLRNDTRVRLIIFSVRIGAGPPILAELLAIKHNIELFQNSQWNGKSKLILESDCKVAIDPIKTPVCFSSLITSIAGFITNGWTCIRHIPRAEEMYIDEHIDWNPKIDPKILSEIKSLSDDEDDEKDAVKEIDWHSIPLEQIKPTGWDYYDKPTPRLPTIIGS</sequence>
<keyword evidence="2" id="KW-1185">Reference proteome</keyword>
<dbReference type="InterPro" id="IPR044730">
    <property type="entry name" value="RNase_H-like_dom_plant"/>
</dbReference>
<protein>
    <recommendedName>
        <fullName evidence="3">RNase H type-1 domain-containing protein</fullName>
    </recommendedName>
</protein>
<dbReference type="Proteomes" id="UP001396334">
    <property type="component" value="Unassembled WGS sequence"/>
</dbReference>
<reference evidence="1 2" key="1">
    <citation type="journal article" date="2024" name="G3 (Bethesda)">
        <title>Genome assembly of Hibiscus sabdariffa L. provides insights into metabolisms of medicinal natural products.</title>
        <authorList>
            <person name="Kim T."/>
        </authorList>
    </citation>
    <scope>NUCLEOTIDE SEQUENCE [LARGE SCALE GENOMIC DNA]</scope>
    <source>
        <strain evidence="1">TK-2024</strain>
        <tissue evidence="1">Old leaves</tissue>
    </source>
</reference>
<evidence type="ECO:0008006" key="3">
    <source>
        <dbReference type="Google" id="ProtNLM"/>
    </source>
</evidence>
<dbReference type="EMBL" id="JBBPBN010000054">
    <property type="protein sequence ID" value="KAK8990247.1"/>
    <property type="molecule type" value="Genomic_DNA"/>
</dbReference>
<evidence type="ECO:0000313" key="1">
    <source>
        <dbReference type="EMBL" id="KAK8990247.1"/>
    </source>
</evidence>